<reference evidence="1" key="1">
    <citation type="submission" date="2019-03" db="EMBL/GenBank/DDBJ databases">
        <title>Single cell metagenomics reveals metabolic interactions within the superorganism composed of flagellate Streblomastix strix and complex community of Bacteroidetes bacteria on its surface.</title>
        <authorList>
            <person name="Treitli S.C."/>
            <person name="Kolisko M."/>
            <person name="Husnik F."/>
            <person name="Keeling P."/>
            <person name="Hampl V."/>
        </authorList>
    </citation>
    <scope>NUCLEOTIDE SEQUENCE</scope>
    <source>
        <strain evidence="1">STM</strain>
    </source>
</reference>
<protein>
    <submittedName>
        <fullName evidence="1">Phosphoglycolate phosphatase</fullName>
        <ecNumber evidence="1">3.1.3.18</ecNumber>
    </submittedName>
</protein>
<dbReference type="PANTHER" id="PTHR43434:SF1">
    <property type="entry name" value="PHOSPHOGLYCOLATE PHOSPHATASE"/>
    <property type="match status" value="1"/>
</dbReference>
<dbReference type="InterPro" id="IPR036412">
    <property type="entry name" value="HAD-like_sf"/>
</dbReference>
<name>A0A5J4QRT6_9ZZZZ</name>
<evidence type="ECO:0000313" key="1">
    <source>
        <dbReference type="EMBL" id="KAA6324272.1"/>
    </source>
</evidence>
<dbReference type="Gene3D" id="1.10.150.240">
    <property type="entry name" value="Putative phosphatase, domain 2"/>
    <property type="match status" value="1"/>
</dbReference>
<organism evidence="1">
    <name type="scientific">termite gut metagenome</name>
    <dbReference type="NCBI Taxonomy" id="433724"/>
    <lineage>
        <taxon>unclassified sequences</taxon>
        <taxon>metagenomes</taxon>
        <taxon>organismal metagenomes</taxon>
    </lineage>
</organism>
<dbReference type="InterPro" id="IPR023214">
    <property type="entry name" value="HAD_sf"/>
</dbReference>
<dbReference type="InterPro" id="IPR023198">
    <property type="entry name" value="PGP-like_dom2"/>
</dbReference>
<dbReference type="GO" id="GO:0008967">
    <property type="term" value="F:phosphoglycolate phosphatase activity"/>
    <property type="evidence" value="ECO:0007669"/>
    <property type="project" value="UniProtKB-EC"/>
</dbReference>
<dbReference type="FunFam" id="3.40.50.1000:FF:000022">
    <property type="entry name" value="Phosphoglycolate phosphatase"/>
    <property type="match status" value="1"/>
</dbReference>
<keyword evidence="1" id="KW-0378">Hydrolase</keyword>
<dbReference type="Gene3D" id="3.40.50.1000">
    <property type="entry name" value="HAD superfamily/HAD-like"/>
    <property type="match status" value="1"/>
</dbReference>
<dbReference type="InterPro" id="IPR006439">
    <property type="entry name" value="HAD-SF_hydro_IA"/>
</dbReference>
<dbReference type="SUPFAM" id="SSF56784">
    <property type="entry name" value="HAD-like"/>
    <property type="match status" value="1"/>
</dbReference>
<sequence>MYIRRDFLNIRYGQYQMKQLIIFDLDGTLLNTIADLAQSTNYALRKLGFPAHTEEAYNFMVGNGINKLFERALPEDKRTEANVLRMRTAFFPYYDEHNADKTRSYPGITELLRALQEQDKKIGVASNKYHAATLKLISHYFPEVNFAAVLGQREGIAPKPNPAIVYDIMKLAGASKDTVLYVGDSKVDMLTARNSGVTSCGVTWGFRPRSELEEYQPDFIVDTAQEVLGIVTSN</sequence>
<dbReference type="InterPro" id="IPR041492">
    <property type="entry name" value="HAD_2"/>
</dbReference>
<dbReference type="GO" id="GO:0006281">
    <property type="term" value="P:DNA repair"/>
    <property type="evidence" value="ECO:0007669"/>
    <property type="project" value="TreeGrafter"/>
</dbReference>
<dbReference type="EMBL" id="SNRY01002610">
    <property type="protein sequence ID" value="KAA6324272.1"/>
    <property type="molecule type" value="Genomic_DNA"/>
</dbReference>
<dbReference type="AlphaFoldDB" id="A0A5J4QRT6"/>
<comment type="caution">
    <text evidence="1">The sequence shown here is derived from an EMBL/GenBank/DDBJ whole genome shotgun (WGS) entry which is preliminary data.</text>
</comment>
<dbReference type="GO" id="GO:0005829">
    <property type="term" value="C:cytosol"/>
    <property type="evidence" value="ECO:0007669"/>
    <property type="project" value="TreeGrafter"/>
</dbReference>
<dbReference type="SFLD" id="SFLDG01135">
    <property type="entry name" value="C1.5.6:_HAD__Beta-PGM__Phospha"/>
    <property type="match status" value="1"/>
</dbReference>
<proteinExistence type="predicted"/>
<dbReference type="SFLD" id="SFLDG01129">
    <property type="entry name" value="C1.5:_HAD__Beta-PGM__Phosphata"/>
    <property type="match status" value="1"/>
</dbReference>
<dbReference type="PANTHER" id="PTHR43434">
    <property type="entry name" value="PHOSPHOGLYCOLATE PHOSPHATASE"/>
    <property type="match status" value="1"/>
</dbReference>
<dbReference type="SFLD" id="SFLDS00003">
    <property type="entry name" value="Haloacid_Dehalogenase"/>
    <property type="match status" value="1"/>
</dbReference>
<dbReference type="EC" id="3.1.3.18" evidence="1"/>
<gene>
    <name evidence="1" type="ORF">EZS27_026379</name>
</gene>
<dbReference type="PROSITE" id="PS01228">
    <property type="entry name" value="COF_1"/>
    <property type="match status" value="1"/>
</dbReference>
<dbReference type="Pfam" id="PF13419">
    <property type="entry name" value="HAD_2"/>
    <property type="match status" value="1"/>
</dbReference>
<dbReference type="NCBIfam" id="TIGR01549">
    <property type="entry name" value="HAD-SF-IA-v1"/>
    <property type="match status" value="1"/>
</dbReference>
<dbReference type="InterPro" id="IPR050155">
    <property type="entry name" value="HAD-like_hydrolase_sf"/>
</dbReference>
<accession>A0A5J4QRT6</accession>